<evidence type="ECO:0000313" key="8">
    <source>
        <dbReference type="EMBL" id="CAK9033107.1"/>
    </source>
</evidence>
<organism evidence="8 9">
    <name type="scientific">Durusdinium trenchii</name>
    <dbReference type="NCBI Taxonomy" id="1381693"/>
    <lineage>
        <taxon>Eukaryota</taxon>
        <taxon>Sar</taxon>
        <taxon>Alveolata</taxon>
        <taxon>Dinophyceae</taxon>
        <taxon>Suessiales</taxon>
        <taxon>Symbiodiniaceae</taxon>
        <taxon>Durusdinium</taxon>
    </lineage>
</organism>
<protein>
    <recommendedName>
        <fullName evidence="3">HECT-type E3 ubiquitin transferase</fullName>
        <ecNumber evidence="3">2.3.2.26</ecNumber>
    </recommendedName>
</protein>
<proteinExistence type="predicted"/>
<dbReference type="Gene3D" id="3.30.2410.10">
    <property type="entry name" value="Hect, E3 ligase catalytic domain"/>
    <property type="match status" value="1"/>
</dbReference>
<evidence type="ECO:0000256" key="1">
    <source>
        <dbReference type="ARBA" id="ARBA00000885"/>
    </source>
</evidence>
<dbReference type="Pfam" id="PF09409">
    <property type="entry name" value="PUB"/>
    <property type="match status" value="1"/>
</dbReference>
<dbReference type="EC" id="2.3.2.26" evidence="3"/>
<evidence type="ECO:0000256" key="5">
    <source>
        <dbReference type="ARBA" id="ARBA00022786"/>
    </source>
</evidence>
<keyword evidence="9" id="KW-1185">Reference proteome</keyword>
<dbReference type="SUPFAM" id="SSF143503">
    <property type="entry name" value="PUG domain-like"/>
    <property type="match status" value="1"/>
</dbReference>
<evidence type="ECO:0000256" key="4">
    <source>
        <dbReference type="ARBA" id="ARBA00022679"/>
    </source>
</evidence>
<comment type="catalytic activity">
    <reaction evidence="1">
        <text>S-ubiquitinyl-[E2 ubiquitin-conjugating enzyme]-L-cysteine + [acceptor protein]-L-lysine = [E2 ubiquitin-conjugating enzyme]-L-cysteine + N(6)-ubiquitinyl-[acceptor protein]-L-lysine.</text>
        <dbReference type="EC" id="2.3.2.26"/>
    </reaction>
</comment>
<evidence type="ECO:0000256" key="3">
    <source>
        <dbReference type="ARBA" id="ARBA00012485"/>
    </source>
</evidence>
<dbReference type="PROSITE" id="PS50237">
    <property type="entry name" value="HECT"/>
    <property type="match status" value="1"/>
</dbReference>
<dbReference type="SUPFAM" id="SSF56204">
    <property type="entry name" value="Hect, E3 ligase catalytic domain"/>
    <property type="match status" value="1"/>
</dbReference>
<accession>A0ABP0L2V0</accession>
<evidence type="ECO:0000313" key="9">
    <source>
        <dbReference type="Proteomes" id="UP001642464"/>
    </source>
</evidence>
<dbReference type="Gene3D" id="1.20.58.2190">
    <property type="match status" value="1"/>
</dbReference>
<keyword evidence="4 8" id="KW-0808">Transferase</keyword>
<evidence type="ECO:0000259" key="7">
    <source>
        <dbReference type="PROSITE" id="PS50237"/>
    </source>
</evidence>
<dbReference type="SMART" id="SM00119">
    <property type="entry name" value="HECTc"/>
    <property type="match status" value="1"/>
</dbReference>
<keyword evidence="5 6" id="KW-0833">Ubl conjugation pathway</keyword>
<dbReference type="CDD" id="cd09212">
    <property type="entry name" value="PUB"/>
    <property type="match status" value="1"/>
</dbReference>
<dbReference type="SMART" id="SM00580">
    <property type="entry name" value="PUG"/>
    <property type="match status" value="1"/>
</dbReference>
<comment type="caution">
    <text evidence="8">The sequence shown here is derived from an EMBL/GenBank/DDBJ whole genome shotgun (WGS) entry which is preliminary data.</text>
</comment>
<evidence type="ECO:0000256" key="2">
    <source>
        <dbReference type="ARBA" id="ARBA00004906"/>
    </source>
</evidence>
<dbReference type="Proteomes" id="UP001642464">
    <property type="component" value="Unassembled WGS sequence"/>
</dbReference>
<dbReference type="PANTHER" id="PTHR11254:SF440">
    <property type="entry name" value="E3 UBIQUITIN-PROTEIN LIGASE NEDD-4"/>
    <property type="match status" value="1"/>
</dbReference>
<dbReference type="InterPro" id="IPR036339">
    <property type="entry name" value="PUB-like_dom_sf"/>
</dbReference>
<reference evidence="8 9" key="1">
    <citation type="submission" date="2024-02" db="EMBL/GenBank/DDBJ databases">
        <authorList>
            <person name="Chen Y."/>
            <person name="Shah S."/>
            <person name="Dougan E. K."/>
            <person name="Thang M."/>
            <person name="Chan C."/>
        </authorList>
    </citation>
    <scope>NUCLEOTIDE SEQUENCE [LARGE SCALE GENOMIC DNA]</scope>
</reference>
<gene>
    <name evidence="8" type="ORF">SCF082_LOCUS20344</name>
</gene>
<evidence type="ECO:0000256" key="6">
    <source>
        <dbReference type="PROSITE-ProRule" id="PRU00104"/>
    </source>
</evidence>
<sequence length="672" mass="74052">MADATTSEDVVMGGSLEKLILDAKAWPPEAFELFRKLLQNVLSSPEEAKFRKLKLSNARINALLAEPGAEEGFEQLGWVRNSEALELPALADLRNFDFVLKGTSSGPPGELVPLTVLRGALKSKLELPCNTLFSELAARIEQSDALGRIPRKRQRLLVGVPPKPLAESYPQFASMTISELGLKAFKLEDTWEEMVADLRALRASFESLASVLSCKKTLSENFDFLLDSAKALLKSRAMLMDETEMCMARRCFSVLWPPGVDTLAARLEHCVLCTPLAIPQKSDDGETTLQFPLQVERADLFNSALSQIQGASIEELRKPLQVTFVGEAAEDAGGPRREFFNDFGRSCTEKDGIWRTTPAGSLTPVPAPSTIFHSCGRIYGLALCQAENAAQEQRVRENATIQELLAAVTGDEETQQQQKLLVGASLSRPFLRCVQADVPESLEDLQTELNAEQSESAPDFRGSAAFITSSLHELGLEGQLTFSHTLPDGRTVELKPGGSETVVTDATKLAWLKAVLRSELVQSIEEAAKSFRLGVCEAAGAAYLVLLSAGELQQEWSGLAEISDDNLRLWQERSTICPARKQQAAWFFEVLWAEEWRASRPKVLKFTTGSDRWPSEPKSFTFYVEPMDGGDELLPRAMTCGNMLQLPSYSSKEQLQRQLLKACDLGLSMQLV</sequence>
<dbReference type="Gene3D" id="3.30.2160.10">
    <property type="entry name" value="Hect, E3 ligase catalytic domain"/>
    <property type="match status" value="1"/>
</dbReference>
<dbReference type="Gene3D" id="3.90.1750.10">
    <property type="entry name" value="Hect, E3 ligase catalytic domains"/>
    <property type="match status" value="1"/>
</dbReference>
<dbReference type="GO" id="GO:0016740">
    <property type="term" value="F:transferase activity"/>
    <property type="evidence" value="ECO:0007669"/>
    <property type="project" value="UniProtKB-KW"/>
</dbReference>
<dbReference type="EMBL" id="CAXAMM010014180">
    <property type="protein sequence ID" value="CAK9033107.1"/>
    <property type="molecule type" value="Genomic_DNA"/>
</dbReference>
<dbReference type="PANTHER" id="PTHR11254">
    <property type="entry name" value="HECT DOMAIN UBIQUITIN-PROTEIN LIGASE"/>
    <property type="match status" value="1"/>
</dbReference>
<dbReference type="InterPro" id="IPR018997">
    <property type="entry name" value="PUB_domain"/>
</dbReference>
<dbReference type="InterPro" id="IPR050409">
    <property type="entry name" value="E3_ubiq-protein_ligase"/>
</dbReference>
<comment type="pathway">
    <text evidence="2">Protein modification; protein ubiquitination.</text>
</comment>
<feature type="domain" description="HECT" evidence="7">
    <location>
        <begin position="312"/>
        <end position="672"/>
    </location>
</feature>
<dbReference type="Pfam" id="PF00632">
    <property type="entry name" value="HECT"/>
    <property type="match status" value="1"/>
</dbReference>
<dbReference type="InterPro" id="IPR035983">
    <property type="entry name" value="Hect_E3_ubiquitin_ligase"/>
</dbReference>
<name>A0ABP0L2V0_9DINO</name>
<feature type="active site" description="Glycyl thioester intermediate" evidence="6">
    <location>
        <position position="640"/>
    </location>
</feature>
<dbReference type="InterPro" id="IPR000569">
    <property type="entry name" value="HECT_dom"/>
</dbReference>